<sequence>MTPPIPHASALYICKLTVKFVIRKIQMALILKNQNENLLDTTKALIKICLIFSLNSDLTQDNCTLHYYPNYSIWTSIIKIYVLLKYSYDINTNKYLCLFGVAKIWFLQKNFIGGQNSKVENPIYNFKIMFIALGGFQWQSEYPWYIIEFSKKSRKTKKKKVTEKREFLRKTSFQPNRFFCMVVTQKLFATTEMFDVDKKISDDQKYLKIEYKIPYEFSNFYEICRNHESLQHLKFKYSPKFVKIMNICLSMSSCRRVSSFSNCVCDILLSVLGHVIKSDLHSQMSVNGRLRIDPKFLDLLINRCSEEAIELMNYDVFNLLNVEIAFLVLIDIIMKLHNKIQTGFQQYKPTRMSHQHPQELNTKL</sequence>
<accession>A0A6G0T8J2</accession>
<evidence type="ECO:0000313" key="2">
    <source>
        <dbReference type="Proteomes" id="UP000475862"/>
    </source>
</evidence>
<protein>
    <submittedName>
        <fullName evidence="1">Uncharacterized protein</fullName>
    </submittedName>
</protein>
<organism evidence="1 2">
    <name type="scientific">Aphis glycines</name>
    <name type="common">Soybean aphid</name>
    <dbReference type="NCBI Taxonomy" id="307491"/>
    <lineage>
        <taxon>Eukaryota</taxon>
        <taxon>Metazoa</taxon>
        <taxon>Ecdysozoa</taxon>
        <taxon>Arthropoda</taxon>
        <taxon>Hexapoda</taxon>
        <taxon>Insecta</taxon>
        <taxon>Pterygota</taxon>
        <taxon>Neoptera</taxon>
        <taxon>Paraneoptera</taxon>
        <taxon>Hemiptera</taxon>
        <taxon>Sternorrhyncha</taxon>
        <taxon>Aphidomorpha</taxon>
        <taxon>Aphidoidea</taxon>
        <taxon>Aphididae</taxon>
        <taxon>Aphidini</taxon>
        <taxon>Aphis</taxon>
        <taxon>Aphis</taxon>
    </lineage>
</organism>
<keyword evidence="2" id="KW-1185">Reference proteome</keyword>
<comment type="caution">
    <text evidence="1">The sequence shown here is derived from an EMBL/GenBank/DDBJ whole genome shotgun (WGS) entry which is preliminary data.</text>
</comment>
<dbReference type="AlphaFoldDB" id="A0A6G0T8J2"/>
<dbReference type="EMBL" id="VYZN01000052">
    <property type="protein sequence ID" value="KAE9527602.1"/>
    <property type="molecule type" value="Genomic_DNA"/>
</dbReference>
<evidence type="ECO:0000313" key="1">
    <source>
        <dbReference type="EMBL" id="KAE9527602.1"/>
    </source>
</evidence>
<dbReference type="Proteomes" id="UP000475862">
    <property type="component" value="Unassembled WGS sequence"/>
</dbReference>
<proteinExistence type="predicted"/>
<gene>
    <name evidence="1" type="ORF">AGLY_012882</name>
</gene>
<reference evidence="1 2" key="1">
    <citation type="submission" date="2019-08" db="EMBL/GenBank/DDBJ databases">
        <title>The genome of the soybean aphid Biotype 1, its phylome, world population structure and adaptation to the North American continent.</title>
        <authorList>
            <person name="Giordano R."/>
            <person name="Donthu R.K."/>
            <person name="Hernandez A.G."/>
            <person name="Wright C.L."/>
            <person name="Zimin A.V."/>
        </authorList>
    </citation>
    <scope>NUCLEOTIDE SEQUENCE [LARGE SCALE GENOMIC DNA]</scope>
    <source>
        <tissue evidence="1">Whole aphids</tissue>
    </source>
</reference>
<name>A0A6G0T8J2_APHGL</name>